<accession>A0ABU4H1T9</accession>
<gene>
    <name evidence="2" type="ORF">R8Z58_07630</name>
</gene>
<evidence type="ECO:0000313" key="2">
    <source>
        <dbReference type="EMBL" id="MDW4572645.1"/>
    </source>
</evidence>
<comment type="caution">
    <text evidence="2">The sequence shown here is derived from an EMBL/GenBank/DDBJ whole genome shotgun (WGS) entry which is preliminary data.</text>
</comment>
<protein>
    <recommendedName>
        <fullName evidence="4">Serine/arginine repetitive matrix protein 2</fullName>
    </recommendedName>
</protein>
<evidence type="ECO:0000256" key="1">
    <source>
        <dbReference type="SAM" id="MobiDB-lite"/>
    </source>
</evidence>
<evidence type="ECO:0000313" key="3">
    <source>
        <dbReference type="Proteomes" id="UP001283109"/>
    </source>
</evidence>
<reference evidence="2 3" key="1">
    <citation type="submission" date="2023-11" db="EMBL/GenBank/DDBJ databases">
        <title>Draft genome sequence of Microbacterium arthrosphaerae JCM 30492.</title>
        <authorList>
            <person name="Zhang G."/>
            <person name="Ding Y."/>
        </authorList>
    </citation>
    <scope>NUCLEOTIDE SEQUENCE [LARGE SCALE GENOMIC DNA]</scope>
    <source>
        <strain evidence="2 3">JCM 30492</strain>
    </source>
</reference>
<evidence type="ECO:0008006" key="4">
    <source>
        <dbReference type="Google" id="ProtNLM"/>
    </source>
</evidence>
<name>A0ABU4H1T9_9MICO</name>
<organism evidence="2 3">
    <name type="scientific">Microbacterium arthrosphaerae</name>
    <dbReference type="NCBI Taxonomy" id="792652"/>
    <lineage>
        <taxon>Bacteria</taxon>
        <taxon>Bacillati</taxon>
        <taxon>Actinomycetota</taxon>
        <taxon>Actinomycetes</taxon>
        <taxon>Micrococcales</taxon>
        <taxon>Microbacteriaceae</taxon>
        <taxon>Microbacterium</taxon>
    </lineage>
</organism>
<dbReference type="EMBL" id="JAWQEV010000002">
    <property type="protein sequence ID" value="MDW4572645.1"/>
    <property type="molecule type" value="Genomic_DNA"/>
</dbReference>
<proteinExistence type="predicted"/>
<keyword evidence="3" id="KW-1185">Reference proteome</keyword>
<feature type="region of interest" description="Disordered" evidence="1">
    <location>
        <begin position="1"/>
        <end position="33"/>
    </location>
</feature>
<dbReference type="RefSeq" id="WP_318353165.1">
    <property type="nucleotide sequence ID" value="NZ_JAWQEV010000002.1"/>
</dbReference>
<sequence>MANQNSWSAVDAFSPRAQDCDDPQSAREEFESSEGLRTLLERLAAQEHGAWRHDREAAALMAHVVKRYAKLARKHGLDPWDAAAAAFDAMRSSSVRNADDPWAVVTRAVQVTMIAEERANGLLCSVYQARRPEFSSLHDPERFSDRENPLSDYHPSLRVESVGDGDEADDACNGTGILEAVDNAIAFLTLLGWPRTPARTAMEYICARLSEVPSRATAWESLRRDVHGRTLLDLSSASWNGLLRAVLGNPEPEVARTTAGRGILLRLLIGEPLLSLLADDDLVLAVSLAVPAERARR</sequence>
<dbReference type="Proteomes" id="UP001283109">
    <property type="component" value="Unassembled WGS sequence"/>
</dbReference>